<dbReference type="PATRIC" id="fig|742734.4.peg.584"/>
<dbReference type="Proteomes" id="UP000037392">
    <property type="component" value="Unassembled WGS sequence"/>
</dbReference>
<protein>
    <submittedName>
        <fullName evidence="1">Uncharacterized protein</fullName>
    </submittedName>
</protein>
<gene>
    <name evidence="1" type="ORF">HMPREF9470_00548</name>
</gene>
<evidence type="ECO:0000313" key="1">
    <source>
        <dbReference type="EMBL" id="KMW11261.1"/>
    </source>
</evidence>
<reference evidence="1 2" key="1">
    <citation type="submission" date="2011-04" db="EMBL/GenBank/DDBJ databases">
        <title>The Genome Sequence of Clostridium citroniae WAL-19142.</title>
        <authorList>
            <consortium name="The Broad Institute Genome Sequencing Platform"/>
            <person name="Earl A."/>
            <person name="Ward D."/>
            <person name="Feldgarden M."/>
            <person name="Gevers D."/>
            <person name="Warren Y.A."/>
            <person name="Tyrrell K.L."/>
            <person name="Citron D.M."/>
            <person name="Goldstein E.J."/>
            <person name="Daigneault M."/>
            <person name="Allen-Vercoe E."/>
            <person name="Young S.K."/>
            <person name="Zeng Q."/>
            <person name="Gargeya S."/>
            <person name="Fitzgerald M."/>
            <person name="Haas B."/>
            <person name="Abouelleil A."/>
            <person name="Alvarado L."/>
            <person name="Arachchi H.M."/>
            <person name="Berlin A."/>
            <person name="Brown A."/>
            <person name="Chapman S.B."/>
            <person name="Chen Z."/>
            <person name="Dunbar C."/>
            <person name="Freedman E."/>
            <person name="Gearin G."/>
            <person name="Gellesch M."/>
            <person name="Goldberg J."/>
            <person name="Griggs A."/>
            <person name="Gujja S."/>
            <person name="Heilman E.R."/>
            <person name="Heiman D."/>
            <person name="Howarth C."/>
            <person name="Larson L."/>
            <person name="Lui A."/>
            <person name="MacDonald P.J."/>
            <person name="Mehta T."/>
            <person name="Montmayeur A."/>
            <person name="Murphy C."/>
            <person name="Neiman D."/>
            <person name="Pearson M."/>
            <person name="Priest M."/>
            <person name="Roberts A."/>
            <person name="Saif S."/>
            <person name="Shea T."/>
            <person name="Shenoy N."/>
            <person name="Sisk P."/>
            <person name="Stolte C."/>
            <person name="Sykes S."/>
            <person name="White J."/>
            <person name="Yandava C."/>
            <person name="Wortman J."/>
            <person name="Nusbaum C."/>
            <person name="Birren B."/>
        </authorList>
    </citation>
    <scope>NUCLEOTIDE SEQUENCE [LARGE SCALE GENOMIC DNA]</scope>
    <source>
        <strain evidence="1 2">WAL-19142</strain>
    </source>
</reference>
<dbReference type="EMBL" id="ADLK01000056">
    <property type="protein sequence ID" value="KMW11261.1"/>
    <property type="molecule type" value="Genomic_DNA"/>
</dbReference>
<accession>A0A0J9BGB0</accession>
<sequence length="42" mass="4733">MSAKQKDSLKHQVYSALISDIIRGCTHSILYLPKSSLLKNIM</sequence>
<comment type="caution">
    <text evidence="1">The sequence shown here is derived from an EMBL/GenBank/DDBJ whole genome shotgun (WGS) entry which is preliminary data.</text>
</comment>
<evidence type="ECO:0000313" key="2">
    <source>
        <dbReference type="Proteomes" id="UP000037392"/>
    </source>
</evidence>
<organism evidence="1 2">
    <name type="scientific">[Clostridium] citroniae WAL-19142</name>
    <dbReference type="NCBI Taxonomy" id="742734"/>
    <lineage>
        <taxon>Bacteria</taxon>
        <taxon>Bacillati</taxon>
        <taxon>Bacillota</taxon>
        <taxon>Clostridia</taxon>
        <taxon>Lachnospirales</taxon>
        <taxon>Lachnospiraceae</taxon>
        <taxon>Enterocloster</taxon>
    </lineage>
</organism>
<dbReference type="AlphaFoldDB" id="A0A0J9BGB0"/>
<name>A0A0J9BGB0_9FIRM</name>
<proteinExistence type="predicted"/>